<feature type="compositionally biased region" description="Acidic residues" evidence="3">
    <location>
        <begin position="272"/>
        <end position="283"/>
    </location>
</feature>
<dbReference type="SMART" id="SM00755">
    <property type="entry name" value="Grip"/>
    <property type="match status" value="1"/>
</dbReference>
<evidence type="ECO:0000313" key="8">
    <source>
        <dbReference type="Proteomes" id="UP000239560"/>
    </source>
</evidence>
<feature type="compositionally biased region" description="Polar residues" evidence="3">
    <location>
        <begin position="324"/>
        <end position="334"/>
    </location>
</feature>
<organism evidence="5 7">
    <name type="scientific">Rhodotorula toruloides</name>
    <name type="common">Yeast</name>
    <name type="synonym">Rhodosporidium toruloides</name>
    <dbReference type="NCBI Taxonomy" id="5286"/>
    <lineage>
        <taxon>Eukaryota</taxon>
        <taxon>Fungi</taxon>
        <taxon>Dikarya</taxon>
        <taxon>Basidiomycota</taxon>
        <taxon>Pucciniomycotina</taxon>
        <taxon>Microbotryomycetes</taxon>
        <taxon>Sporidiobolales</taxon>
        <taxon>Sporidiobolaceae</taxon>
        <taxon>Rhodotorula</taxon>
    </lineage>
</organism>
<protein>
    <submittedName>
        <fullName evidence="5">BY PROTMAP: gi|647398622|emb|CDR42689.1| RHTO0S07e03004g1_1 [Rhodosporidium toruloides]</fullName>
    </submittedName>
</protein>
<dbReference type="EMBL" id="CWKI01000007">
    <property type="protein sequence ID" value="CTR07822.1"/>
    <property type="molecule type" value="Genomic_DNA"/>
</dbReference>
<feature type="compositionally biased region" description="Basic and acidic residues" evidence="3">
    <location>
        <begin position="560"/>
        <end position="582"/>
    </location>
</feature>
<feature type="compositionally biased region" description="Low complexity" evidence="3">
    <location>
        <begin position="450"/>
        <end position="459"/>
    </location>
</feature>
<evidence type="ECO:0000313" key="5">
    <source>
        <dbReference type="EMBL" id="CTR07822.1"/>
    </source>
</evidence>
<feature type="compositionally biased region" description="Basic and acidic residues" evidence="3">
    <location>
        <begin position="284"/>
        <end position="295"/>
    </location>
</feature>
<dbReference type="PANTHER" id="PTHR47968:SF75">
    <property type="entry name" value="CENTROMERE-ASSOCIATED PROTEIN E"/>
    <property type="match status" value="1"/>
</dbReference>
<dbReference type="Pfam" id="PF01465">
    <property type="entry name" value="GRIP"/>
    <property type="match status" value="1"/>
</dbReference>
<keyword evidence="2" id="KW-0505">Motor protein</keyword>
<feature type="domain" description="GRIP" evidence="4">
    <location>
        <begin position="1161"/>
        <end position="1209"/>
    </location>
</feature>
<evidence type="ECO:0000256" key="1">
    <source>
        <dbReference type="ARBA" id="ARBA00023054"/>
    </source>
</evidence>
<feature type="region of interest" description="Disordered" evidence="3">
    <location>
        <begin position="21"/>
        <end position="88"/>
    </location>
</feature>
<evidence type="ECO:0000259" key="4">
    <source>
        <dbReference type="PROSITE" id="PS50913"/>
    </source>
</evidence>
<feature type="compositionally biased region" description="Basic and acidic residues" evidence="3">
    <location>
        <begin position="149"/>
        <end position="177"/>
    </location>
</feature>
<dbReference type="GO" id="GO:0003777">
    <property type="term" value="F:microtubule motor activity"/>
    <property type="evidence" value="ECO:0007669"/>
    <property type="project" value="InterPro"/>
</dbReference>
<sequence length="1214" mass="130545">MFGGLNLKSLSDKLNESLHDLENTLAQGLPSTSTAANPTSPPRQQPTRTASSPAASPSSSRTRPSLDSIATRAQSVAGGLGNLSSPLSPTAIVNAQQSASQLAEGALSSLRASLRKGRQSLDTVARASLDGGRSSSDSGRPAAVPASPSKREGSIKEEELISIKKEEDAPEEKKPAVEEQLVDIGEATSAPAPPAPSHAPLVDLSEPPASTTLRATPAASASLAPPDRPAPLDRKPSSLLDPPTPEEGEDDDAWGVGSVGIRTPAIPQGETPAEEEEVKEEEAEAKADDAEKEATEAAPPTAETEPNAASAAPLNEQEVVPLQDETSAPRTTEAATIEPASIAVGDEASTAAGPETDAVVEQKEEEQLAPVAAAVEEVAPVAEEPTTAPAVADEPSALSTNEQSETATPAAYEPEPAVHPPPIAAADPAESNEPSETAVIDPIVLNKPVAASPTETEPATAPPSTEPTHSPPPNSIPEPSSATPEHSQTADADEQTVAASAKADVEEQSGDPQAEQEKVGLDDAAETKGDAEVREADIAARFAKAEEPDRLIEALEPEGTVEKAVEAPREEAVKEVGAKNEDAGAPAHTTAAPVDEPSPPAVPSKPSSDDRLAGLKASLDKVVASLTPLGSVDDVQAFEDELRNMKSKAEMAVKEVARLTGQLDRQKESFEELRETHRLEHKSQQDEIDSLREQLSTKGAKLTAAESAAAQTRAEIAKASEEYDKLKIVAKEEEEKRVKALSLLRALRQKLVKNEKEKEESDKELERLRAAEQQAQETLKTDRSRFDSEIVALRSAQEQQINKLKQSFERETAKLKEQFDRDSTNKRGQFELDAITAKAQQAKELAAKDARIKQLETTVRELTTARDSVFGQLQLRQAEIESSETNQEALKTRAAELEYELSETKDRIAAMQDELDSVRRHRQDSARDEGTTRRLLEEAEARHVVKVRDLEARAAQLEKDRRETEDEMGRNLQERLKEVERLRAALAQKDVDFAESVQNRQKREKEIEEAQKARADLEARLKKVEAALDRVREESLILQQGEAAAKEELNDRVQRMSELEARLEEVQTRESNLRSTNKTLREELRKLQSGVLLSEKQRHPGVGYFSSFSQQNAPSVASLPAARASTTSLTSTIGGPASPPLSASSPPASISSGLAGGAKANGDEALNFEYIRNILLQFLEKPEMRPHLIQVLGVILHFTPAELRRLAAKSSVPH</sequence>
<dbReference type="GO" id="GO:0007018">
    <property type="term" value="P:microtubule-based movement"/>
    <property type="evidence" value="ECO:0007669"/>
    <property type="project" value="InterPro"/>
</dbReference>
<keyword evidence="7" id="KW-1185">Reference proteome</keyword>
<dbReference type="PROSITE" id="PS50913">
    <property type="entry name" value="GRIP"/>
    <property type="match status" value="1"/>
</dbReference>
<feature type="compositionally biased region" description="Low complexity" evidence="3">
    <location>
        <begin position="405"/>
        <end position="415"/>
    </location>
</feature>
<reference evidence="6 8" key="2">
    <citation type="journal article" date="2018" name="Elife">
        <title>Functional genomics of lipid metabolism in the oleaginous yeast Rhodosporidium toruloides.</title>
        <authorList>
            <person name="Coradetti S.T."/>
            <person name="Pinel D."/>
            <person name="Geiselman G."/>
            <person name="Ito M."/>
            <person name="Mondo S."/>
            <person name="Reilly M.C."/>
            <person name="Cheng Y.F."/>
            <person name="Bauer S."/>
            <person name="Grigoriev I."/>
            <person name="Gladden J.M."/>
            <person name="Simmons B.A."/>
            <person name="Brem R."/>
            <person name="Arkin A.P."/>
            <person name="Skerker J.M."/>
        </authorList>
    </citation>
    <scope>NUCLEOTIDE SEQUENCE [LARGE SCALE GENOMIC DNA]</scope>
    <source>
        <strain evidence="6 8">NBRC 0880</strain>
    </source>
</reference>
<feature type="compositionally biased region" description="Low complexity" evidence="3">
    <location>
        <begin position="369"/>
        <end position="395"/>
    </location>
</feature>
<accession>A0A0K3CGW3</accession>
<dbReference type="OMA" id="DEFTQPD"/>
<dbReference type="AlphaFoldDB" id="A0A0K3CGW3"/>
<evidence type="ECO:0000313" key="6">
    <source>
        <dbReference type="EMBL" id="PRQ73608.1"/>
    </source>
</evidence>
<dbReference type="Proteomes" id="UP000239560">
    <property type="component" value="Unassembled WGS sequence"/>
</dbReference>
<reference evidence="5 7" key="1">
    <citation type="submission" date="2015-07" db="EMBL/GenBank/DDBJ databases">
        <authorList>
            <person name="Cajimat M.N.B."/>
            <person name="Milazzo M.L."/>
            <person name="Fulhorst C.F."/>
        </authorList>
    </citation>
    <scope>NUCLEOTIDE SEQUENCE [LARGE SCALE GENOMIC DNA]</scope>
    <source>
        <strain evidence="5">Single colony</strain>
    </source>
</reference>
<feature type="compositionally biased region" description="Acidic residues" evidence="3">
    <location>
        <begin position="244"/>
        <end position="253"/>
    </location>
</feature>
<feature type="compositionally biased region" description="Low complexity" evidence="3">
    <location>
        <begin position="45"/>
        <end position="65"/>
    </location>
</feature>
<dbReference type="InterPro" id="IPR000237">
    <property type="entry name" value="GRIP_dom"/>
</dbReference>
<dbReference type="EMBL" id="LCTV02000007">
    <property type="protein sequence ID" value="PRQ73608.1"/>
    <property type="molecule type" value="Genomic_DNA"/>
</dbReference>
<feature type="compositionally biased region" description="Low complexity" evidence="3">
    <location>
        <begin position="207"/>
        <end position="225"/>
    </location>
</feature>
<feature type="compositionally biased region" description="Pro residues" evidence="3">
    <location>
        <begin position="460"/>
        <end position="476"/>
    </location>
</feature>
<feature type="compositionally biased region" description="Low complexity" evidence="3">
    <location>
        <begin position="125"/>
        <end position="143"/>
    </location>
</feature>
<dbReference type="STRING" id="5286.A0A0K3CGW3"/>
<dbReference type="InterPro" id="IPR027640">
    <property type="entry name" value="Kinesin-like_fam"/>
</dbReference>
<proteinExistence type="predicted"/>
<evidence type="ECO:0000313" key="7">
    <source>
        <dbReference type="Proteomes" id="UP000199069"/>
    </source>
</evidence>
<dbReference type="Proteomes" id="UP000199069">
    <property type="component" value="Unassembled WGS sequence"/>
</dbReference>
<feature type="compositionally biased region" description="Basic and acidic residues" evidence="3">
    <location>
        <begin position="515"/>
        <end position="553"/>
    </location>
</feature>
<feature type="region of interest" description="Disordered" evidence="3">
    <location>
        <begin position="1128"/>
        <end position="1148"/>
    </location>
</feature>
<feature type="compositionally biased region" description="Polar residues" evidence="3">
    <location>
        <begin position="24"/>
        <end position="37"/>
    </location>
</feature>
<dbReference type="OrthoDB" id="1926336at2759"/>
<feature type="region of interest" description="Disordered" evidence="3">
    <location>
        <begin position="116"/>
        <end position="612"/>
    </location>
</feature>
<keyword evidence="1" id="KW-0175">Coiled coil</keyword>
<feature type="region of interest" description="Disordered" evidence="3">
    <location>
        <begin position="665"/>
        <end position="687"/>
    </location>
</feature>
<name>A0A0K3CGW3_RHOTO</name>
<dbReference type="PANTHER" id="PTHR47968">
    <property type="entry name" value="CENTROMERE PROTEIN E"/>
    <property type="match status" value="1"/>
</dbReference>
<evidence type="ECO:0000256" key="3">
    <source>
        <dbReference type="SAM" id="MobiDB-lite"/>
    </source>
</evidence>
<evidence type="ECO:0000256" key="2">
    <source>
        <dbReference type="ARBA" id="ARBA00023175"/>
    </source>
</evidence>
<feature type="compositionally biased region" description="Low complexity" evidence="3">
    <location>
        <begin position="296"/>
        <end position="313"/>
    </location>
</feature>
<gene>
    <name evidence="5" type="primary">FGENESH: predicted gene_7.68</name>
    <name evidence="6" type="ORF">AAT19DRAFT_15175</name>
    <name evidence="5" type="ORF">BN2166_0036830</name>
</gene>